<dbReference type="Pfam" id="PF01759">
    <property type="entry name" value="NTR"/>
    <property type="match status" value="1"/>
</dbReference>
<evidence type="ECO:0000313" key="13">
    <source>
        <dbReference type="EMBL" id="CAI5768188.1"/>
    </source>
</evidence>
<dbReference type="SUPFAM" id="SSF48239">
    <property type="entry name" value="Terpenoid cyclases/Protein prenyltransferases"/>
    <property type="match status" value="1"/>
</dbReference>
<evidence type="ECO:0000256" key="5">
    <source>
        <dbReference type="ARBA" id="ARBA00022966"/>
    </source>
</evidence>
<dbReference type="Gene3D" id="2.20.130.20">
    <property type="match status" value="1"/>
</dbReference>
<evidence type="ECO:0000256" key="7">
    <source>
        <dbReference type="ARBA" id="ARBA00093351"/>
    </source>
</evidence>
<dbReference type="SUPFAM" id="SSF47686">
    <property type="entry name" value="Anaphylotoxins (complement system)"/>
    <property type="match status" value="1"/>
</dbReference>
<evidence type="ECO:0000256" key="9">
    <source>
        <dbReference type="SAM" id="MobiDB-lite"/>
    </source>
</evidence>
<dbReference type="InterPro" id="IPR013783">
    <property type="entry name" value="Ig-like_fold"/>
</dbReference>
<dbReference type="InterPro" id="IPR018933">
    <property type="entry name" value="Netrin_module_non-TIMP"/>
</dbReference>
<dbReference type="SMART" id="SM00104">
    <property type="entry name" value="ANATO"/>
    <property type="match status" value="1"/>
</dbReference>
<dbReference type="InterPro" id="IPR041555">
    <property type="entry name" value="MG3"/>
</dbReference>
<comment type="subcellular location">
    <subcellularLocation>
        <location evidence="1">Secreted</location>
    </subcellularLocation>
</comment>
<dbReference type="InterPro" id="IPR019742">
    <property type="entry name" value="MacrogloblnA2_CS"/>
</dbReference>
<dbReference type="Pfam" id="PF21145">
    <property type="entry name" value="C4_MG1"/>
    <property type="match status" value="1"/>
</dbReference>
<dbReference type="InterPro" id="IPR000020">
    <property type="entry name" value="Anaphylatoxin/fibulin"/>
</dbReference>
<comment type="function">
    <text evidence="8">Precursor of non-enzymatic components of the classical, lectin and GZMK complement pathways, which consist in a cascade of proteins that leads to phagocytosis and breakdown of pathogens and signaling that strengthens the adaptive immune system.</text>
</comment>
<dbReference type="SMART" id="SM01361">
    <property type="entry name" value="A2M_recep"/>
    <property type="match status" value="1"/>
</dbReference>
<dbReference type="SMART" id="SM01360">
    <property type="entry name" value="A2M"/>
    <property type="match status" value="1"/>
</dbReference>
<protein>
    <submittedName>
        <fullName evidence="13">Complement C4-like</fullName>
    </submittedName>
</protein>
<dbReference type="Pfam" id="PF17789">
    <property type="entry name" value="MG4"/>
    <property type="match status" value="1"/>
</dbReference>
<dbReference type="PROSITE" id="PS00477">
    <property type="entry name" value="ALPHA_2_MACROGLOBULIN"/>
    <property type="match status" value="1"/>
</dbReference>
<dbReference type="Pfam" id="PF01835">
    <property type="entry name" value="MG2"/>
    <property type="match status" value="1"/>
</dbReference>
<keyword evidence="6" id="KW-1015">Disulfide bond</keyword>
<dbReference type="Gene3D" id="2.60.40.1930">
    <property type="match status" value="3"/>
</dbReference>
<comment type="function">
    <text evidence="7">Putative humoral mediator released following cleavage by complement proteases (C1S, MASP2 or GZMK, depending on the complement pathway). While it is strongly similar to anaphylatoxins, its role is unclear. Was reported to act as a mediator of local inflammatory process; however these effects were probably due to contamination with C3a and/C5a anaphylatoxins in biological assays.</text>
</comment>
<dbReference type="GO" id="GO:0004866">
    <property type="term" value="F:endopeptidase inhibitor activity"/>
    <property type="evidence" value="ECO:0007669"/>
    <property type="project" value="InterPro"/>
</dbReference>
<keyword evidence="14" id="KW-1185">Reference proteome</keyword>
<dbReference type="InterPro" id="IPR011625">
    <property type="entry name" value="A2M_N_BRD"/>
</dbReference>
<dbReference type="PROSITE" id="PS50189">
    <property type="entry name" value="NTR"/>
    <property type="match status" value="1"/>
</dbReference>
<sequence>MASGKRVPLWLACFGALVTLSHGAPRLLMVAPSVVTVGVEVPIALQVEDAPPGGLSGTVYFQNEYTRILCSHEVRFNVGPDIQKVTLKVTPELFRQCDLTRLRREGYIQLVARSPQLSNGVQSLNLRWTARKGYLLLQTDKPIYTPRQKVNFRVFVLDHKLRPTSESVVVTVQNPRGIQVRKVERMPVQFVINDHLSIPDISEPGIWRITAHFTTTPGYNTTTEFEVKKYVLPHFEVTIVPERKYILTSPQQNSDLSIDLQAKFFYGKGVTATAYVRFGVTDEDGGKMYIPGLEQQVTVTDGHGSLILKPSLVSEKLGRPLRSLAGTTLYITATVIEKASGELEEQELASVKFVESPYSVDLSKTKHHFVPGAPFEVLATISLPDGAPAPRLPVHISTQIAGGSSPADAQIESNDRGIVTHRFNVPAGATSITILLRAGTESPAEVTLTAKRMDSPRGNYLIIESPKYQGLNPGETLALGLKSVGSTAFSRFYYMVLNKGDIVSVNSVAQGSYTVVSVPITPSLMPTFRFVAFYRLGDEVVANSIWVDVVDSCEGKLVLRTSSTDLQPQDFLSLTIDTDARAYVSLAATDSAVYALNRKNRLTQDKVFQAMGSYDLGCTAGSGENTLSVFGDAGLSIRAGELMSPLRKAHGCGSNASRKKRSLEFHKELQKKLSKYQTPELRRCCQGGMVLLRQKLTCEDRAKRIQGPDSQQCRQAFLDCCKVAAGLRRKSWGSHSLGRTQTQELEEDLFDEEFIQLRSVFPESWLWKSYDVERTFTTNVLLPDSITTWEIQAVSMSNTNGICVSEPVRVRVFQNFHISLRLPYSVKQFEQIELQPVLYNYQPEPISVSVYLEPHDGLCSPATVGPARKQRVEVPGNSAVPIPFVLVPMGAADIPITVVALGGFGGGDKVTKKLRVEKEGAVQVEEYSVSLDSKDGRTRTVEISGEIPSNAIPGSDFKMSVRLTGSVPADVLQSSLTPDGLSSLLRVPQGCGEQTMVLLAPGVYAMQYLDKTEQWLHLKPESKEKALENLRSGYERILTFRKSDGSYGAWITHPSSVWLTAFVTKVLTLSREYQEVDEAKIRETVQWLLNKQKEDGSFEDPHPVYHREMQGGVGGLHGGTSLTAYITIALQEALAVYKEEESDPEQERAKQEQLSRLRNGLAQATAFLSRKLEDQSLGPYPVAITSYALSIASDDKSAIASAGVRLKSLATEDKNNTMMFWAVEEKDRLQNEKKPGRVPPASAISVEATAYGLLYLLQKNDIASSGKVARWLTEQRNYGGGFRSTQDTVMALEALSRYWISSFEEEDNELKVTLRIPGKSLPRTFTFGRSNDPIQEELQFSMGSNINLKVEGKGKGTLTVLKQYHVLAVQNTSCQTLGLQVDVSGSFQRAPDVLDYYYEYEDYGPEDSEPKADPADQPLSPIEVFDARRRRRREAKDPGQEQKDVTYNVCFWRQTGAHVSGMVIVDITLLSGFHPDENYLEELRTLPDQYISHWEIQGRRLLLYFDSVPASGRECVSFTAKQLVPVGKIQPASATIYDFYEPDQRCSIFYGAPNKPQYVSALCSEDVCQCAEGACPRLKRTLDEAITEQARMEFACYSPRVHYGFRVRVERETQESAFRVYEVIILEPLQYIADVGISENEIRRFVVRAACRTRLVTGQEYLLMGRDGETRDAKGRPQYLMDMNSWIEELPKSQSCRATQHRNTCSQLQSFISSFAISGCRV</sequence>
<feature type="region of interest" description="Disordered" evidence="9">
    <location>
        <begin position="1404"/>
        <end position="1426"/>
    </location>
</feature>
<feature type="chain" id="PRO_5041200260" evidence="10">
    <location>
        <begin position="24"/>
        <end position="1722"/>
    </location>
</feature>
<feature type="signal peptide" evidence="10">
    <location>
        <begin position="1"/>
        <end position="23"/>
    </location>
</feature>
<dbReference type="InterPro" id="IPR018081">
    <property type="entry name" value="Anaphylatoxin_comp_syst"/>
</dbReference>
<evidence type="ECO:0000256" key="10">
    <source>
        <dbReference type="SAM" id="SignalP"/>
    </source>
</evidence>
<dbReference type="GO" id="GO:0005615">
    <property type="term" value="C:extracellular space"/>
    <property type="evidence" value="ECO:0007669"/>
    <property type="project" value="InterPro"/>
</dbReference>
<evidence type="ECO:0000256" key="6">
    <source>
        <dbReference type="ARBA" id="ARBA00023157"/>
    </source>
</evidence>
<dbReference type="GO" id="GO:0006956">
    <property type="term" value="P:complement activation"/>
    <property type="evidence" value="ECO:0007669"/>
    <property type="project" value="TreeGrafter"/>
</dbReference>
<keyword evidence="4" id="KW-0765">Sulfation</keyword>
<dbReference type="InterPro" id="IPR002890">
    <property type="entry name" value="MG2"/>
</dbReference>
<dbReference type="FunFam" id="2.60.40.1940:FF:000001">
    <property type="entry name" value="Complement component C3"/>
    <property type="match status" value="1"/>
</dbReference>
<evidence type="ECO:0000259" key="12">
    <source>
        <dbReference type="PROSITE" id="PS50189"/>
    </source>
</evidence>
<dbReference type="FunFam" id="2.60.40.10:FF:000155">
    <property type="entry name" value="complement C3 isoform X1"/>
    <property type="match status" value="1"/>
</dbReference>
<dbReference type="Gene3D" id="2.40.50.120">
    <property type="match status" value="1"/>
</dbReference>
<keyword evidence="10" id="KW-0732">Signal</keyword>
<evidence type="ECO:0000313" key="14">
    <source>
        <dbReference type="Proteomes" id="UP001178461"/>
    </source>
</evidence>
<proteinExistence type="predicted"/>
<dbReference type="Gene3D" id="1.50.10.20">
    <property type="match status" value="1"/>
</dbReference>
<keyword evidence="2" id="KW-0964">Secreted</keyword>
<dbReference type="Pfam" id="PF01821">
    <property type="entry name" value="ANATO"/>
    <property type="match status" value="1"/>
</dbReference>
<dbReference type="Gene3D" id="2.60.40.1940">
    <property type="match status" value="1"/>
</dbReference>
<dbReference type="CDD" id="cd00017">
    <property type="entry name" value="ANATO"/>
    <property type="match status" value="1"/>
</dbReference>
<dbReference type="SUPFAM" id="SSF50242">
    <property type="entry name" value="TIMP-like"/>
    <property type="match status" value="1"/>
</dbReference>
<dbReference type="InterPro" id="IPR011626">
    <property type="entry name" value="Alpha-macroglobulin_TED"/>
</dbReference>
<dbReference type="SMART" id="SM01359">
    <property type="entry name" value="A2M_N_2"/>
    <property type="match status" value="1"/>
</dbReference>
<dbReference type="PANTHER" id="PTHR11412">
    <property type="entry name" value="MACROGLOBULIN / COMPLEMENT"/>
    <property type="match status" value="1"/>
</dbReference>
<dbReference type="InterPro" id="IPR008930">
    <property type="entry name" value="Terpenoid_cyclase/PrenylTrfase"/>
</dbReference>
<dbReference type="Pfam" id="PF00207">
    <property type="entry name" value="A2M"/>
    <property type="match status" value="1"/>
</dbReference>
<dbReference type="SUPFAM" id="SSF49410">
    <property type="entry name" value="Alpha-macroglobulin receptor domain"/>
    <property type="match status" value="1"/>
</dbReference>
<dbReference type="InterPro" id="IPR048847">
    <property type="entry name" value="C4_MG1"/>
</dbReference>
<dbReference type="InterPro" id="IPR047565">
    <property type="entry name" value="Alpha-macroglob_thiol-ester_cl"/>
</dbReference>
<dbReference type="Gene3D" id="1.20.91.20">
    <property type="entry name" value="Anaphylotoxins (complement system)"/>
    <property type="match status" value="1"/>
</dbReference>
<dbReference type="PANTHER" id="PTHR11412:SF86">
    <property type="entry name" value="COMPLEMENT C4-A-RELATED"/>
    <property type="match status" value="1"/>
</dbReference>
<dbReference type="EMBL" id="OX395127">
    <property type="protein sequence ID" value="CAI5768188.1"/>
    <property type="molecule type" value="Genomic_DNA"/>
</dbReference>
<dbReference type="FunFam" id="2.60.40.1930:FF:000005">
    <property type="entry name" value="complement C4-A isoform X3"/>
    <property type="match status" value="1"/>
</dbReference>
<feature type="domain" description="NTR" evidence="12">
    <location>
        <begin position="1575"/>
        <end position="1720"/>
    </location>
</feature>
<dbReference type="Pfam" id="PF22661">
    <property type="entry name" value="CO4A-B_CUB_C"/>
    <property type="match status" value="1"/>
</dbReference>
<keyword evidence="3" id="KW-0597">Phosphoprotein</keyword>
<dbReference type="FunFam" id="2.60.40.690:FF:000002">
    <property type="entry name" value="Complement C4 isoform-A"/>
    <property type="match status" value="1"/>
</dbReference>
<dbReference type="Pfam" id="PF07678">
    <property type="entry name" value="TED_complement"/>
    <property type="match status" value="1"/>
</dbReference>
<dbReference type="InterPro" id="IPR036595">
    <property type="entry name" value="A-macroglobulin_rcpt-bd_sf"/>
</dbReference>
<evidence type="ECO:0000259" key="11">
    <source>
        <dbReference type="PROSITE" id="PS01178"/>
    </source>
</evidence>
<dbReference type="Pfam" id="PF07677">
    <property type="entry name" value="A2M_recep"/>
    <property type="match status" value="1"/>
</dbReference>
<dbReference type="Pfam" id="PF07703">
    <property type="entry name" value="A2M_BRD"/>
    <property type="match status" value="1"/>
</dbReference>
<dbReference type="Gene3D" id="2.60.40.690">
    <property type="entry name" value="Alpha-macroglobulin, receptor-binding domain"/>
    <property type="match status" value="1"/>
</dbReference>
<dbReference type="Gene3D" id="2.60.40.10">
    <property type="entry name" value="Immunoglobulins"/>
    <property type="match status" value="2"/>
</dbReference>
<dbReference type="InterPro" id="IPR050473">
    <property type="entry name" value="A2M/Complement_sys"/>
</dbReference>
<dbReference type="Pfam" id="PF17791">
    <property type="entry name" value="MG3"/>
    <property type="match status" value="1"/>
</dbReference>
<dbReference type="InterPro" id="IPR054587">
    <property type="entry name" value="CO4A-B_CUB_C"/>
</dbReference>
<dbReference type="CDD" id="cd02896">
    <property type="entry name" value="complement_C3_C4_C5"/>
    <property type="match status" value="1"/>
</dbReference>
<evidence type="ECO:0000256" key="8">
    <source>
        <dbReference type="ARBA" id="ARBA00093394"/>
    </source>
</evidence>
<dbReference type="SMART" id="SM01419">
    <property type="entry name" value="Thiol-ester_cl"/>
    <property type="match status" value="1"/>
</dbReference>
<dbReference type="InterPro" id="IPR001599">
    <property type="entry name" value="Macroglobln_a2"/>
</dbReference>
<dbReference type="Gene3D" id="2.60.120.1540">
    <property type="match status" value="2"/>
</dbReference>
<feature type="domain" description="Anaphylatoxin-like" evidence="11">
    <location>
        <begin position="684"/>
        <end position="721"/>
    </location>
</feature>
<dbReference type="SMART" id="SM00643">
    <property type="entry name" value="C345C"/>
    <property type="match status" value="1"/>
</dbReference>
<evidence type="ECO:0000256" key="3">
    <source>
        <dbReference type="ARBA" id="ARBA00022553"/>
    </source>
</evidence>
<accession>A0AA35P0V9</accession>
<dbReference type="Gene3D" id="6.20.50.160">
    <property type="match status" value="1"/>
</dbReference>
<name>A0AA35P0V9_9SAUR</name>
<dbReference type="InterPro" id="IPR009048">
    <property type="entry name" value="A-macroglobulin_rcpt-bd"/>
</dbReference>
<reference evidence="13" key="1">
    <citation type="submission" date="2022-12" db="EMBL/GenBank/DDBJ databases">
        <authorList>
            <person name="Alioto T."/>
            <person name="Alioto T."/>
            <person name="Gomez Garrido J."/>
        </authorList>
    </citation>
    <scope>NUCLEOTIDE SEQUENCE</scope>
</reference>
<dbReference type="FunFam" id="6.20.50.160:FF:000001">
    <property type="entry name" value="Complement component 4"/>
    <property type="match status" value="1"/>
</dbReference>
<gene>
    <name evidence="13" type="ORF">PODLI_1B000842</name>
</gene>
<keyword evidence="5" id="KW-0882">Thioester bond</keyword>
<evidence type="ECO:0000256" key="1">
    <source>
        <dbReference type="ARBA" id="ARBA00004613"/>
    </source>
</evidence>
<dbReference type="Proteomes" id="UP001178461">
    <property type="component" value="Chromosome 2"/>
</dbReference>
<dbReference type="PROSITE" id="PS01178">
    <property type="entry name" value="ANAPHYLATOXIN_2"/>
    <property type="match status" value="1"/>
</dbReference>
<evidence type="ECO:0000256" key="2">
    <source>
        <dbReference type="ARBA" id="ARBA00022525"/>
    </source>
</evidence>
<dbReference type="InterPro" id="IPR001134">
    <property type="entry name" value="Netrin_domain"/>
</dbReference>
<dbReference type="InterPro" id="IPR040839">
    <property type="entry name" value="MG4"/>
</dbReference>
<organism evidence="13 14">
    <name type="scientific">Podarcis lilfordi</name>
    <name type="common">Lilford's wall lizard</name>
    <dbReference type="NCBI Taxonomy" id="74358"/>
    <lineage>
        <taxon>Eukaryota</taxon>
        <taxon>Metazoa</taxon>
        <taxon>Chordata</taxon>
        <taxon>Craniata</taxon>
        <taxon>Vertebrata</taxon>
        <taxon>Euteleostomi</taxon>
        <taxon>Lepidosauria</taxon>
        <taxon>Squamata</taxon>
        <taxon>Bifurcata</taxon>
        <taxon>Unidentata</taxon>
        <taxon>Episquamata</taxon>
        <taxon>Laterata</taxon>
        <taxon>Lacertibaenia</taxon>
        <taxon>Lacertidae</taxon>
        <taxon>Podarcis</taxon>
    </lineage>
</organism>
<evidence type="ECO:0000256" key="4">
    <source>
        <dbReference type="ARBA" id="ARBA00022641"/>
    </source>
</evidence>
<dbReference type="InterPro" id="IPR008993">
    <property type="entry name" value="TIMP-like_OB-fold"/>
</dbReference>